<dbReference type="EMBL" id="CP001291">
    <property type="protein sequence ID" value="ACK69099.1"/>
    <property type="molecule type" value="Genomic_DNA"/>
</dbReference>
<dbReference type="Proteomes" id="UP000002384">
    <property type="component" value="Chromosome"/>
</dbReference>
<protein>
    <recommendedName>
        <fullName evidence="4">Secreted protein</fullName>
    </recommendedName>
</protein>
<dbReference type="HOGENOM" id="CLU_3215199_0_0_3"/>
<sequence>MIFAKKFMIWTAAIMLVSLATACDTEEPEFEEDDSLRFVPEMSK</sequence>
<proteinExistence type="predicted"/>
<evidence type="ECO:0000256" key="1">
    <source>
        <dbReference type="SAM" id="SignalP"/>
    </source>
</evidence>
<feature type="signal peptide" evidence="1">
    <location>
        <begin position="1"/>
        <end position="22"/>
    </location>
</feature>
<reference evidence="3" key="1">
    <citation type="journal article" date="2011" name="MBio">
        <title>Novel metabolic attributes of the genus Cyanothece, comprising a group of unicellular nitrogen-fixing Cyanobacteria.</title>
        <authorList>
            <person name="Bandyopadhyay A."/>
            <person name="Elvitigala T."/>
            <person name="Welsh E."/>
            <person name="Stockel J."/>
            <person name="Liberton M."/>
            <person name="Min H."/>
            <person name="Sherman L.A."/>
            <person name="Pakrasi H.B."/>
        </authorList>
    </citation>
    <scope>NUCLEOTIDE SEQUENCE [LARGE SCALE GENOMIC DNA]</scope>
    <source>
        <strain evidence="3">PCC 7424</strain>
    </source>
</reference>
<accession>B7KES4</accession>
<organism evidence="2 3">
    <name type="scientific">Gloeothece citriformis (strain PCC 7424)</name>
    <name type="common">Cyanothece sp. (strain PCC 7424)</name>
    <dbReference type="NCBI Taxonomy" id="65393"/>
    <lineage>
        <taxon>Bacteria</taxon>
        <taxon>Bacillati</taxon>
        <taxon>Cyanobacteriota</taxon>
        <taxon>Cyanophyceae</taxon>
        <taxon>Oscillatoriophycideae</taxon>
        <taxon>Chroococcales</taxon>
        <taxon>Aphanothecaceae</taxon>
        <taxon>Gloeothece</taxon>
        <taxon>Gloeothece citriformis</taxon>
    </lineage>
</organism>
<dbReference type="KEGG" id="cyc:PCC7424_0639"/>
<dbReference type="AlphaFoldDB" id="B7KES4"/>
<evidence type="ECO:0008006" key="4">
    <source>
        <dbReference type="Google" id="ProtNLM"/>
    </source>
</evidence>
<name>B7KES4_GLOC7</name>
<feature type="chain" id="PRO_5002858566" description="Secreted protein" evidence="1">
    <location>
        <begin position="23"/>
        <end position="44"/>
    </location>
</feature>
<keyword evidence="3" id="KW-1185">Reference proteome</keyword>
<dbReference type="PROSITE" id="PS51257">
    <property type="entry name" value="PROKAR_LIPOPROTEIN"/>
    <property type="match status" value="1"/>
</dbReference>
<evidence type="ECO:0000313" key="2">
    <source>
        <dbReference type="EMBL" id="ACK69099.1"/>
    </source>
</evidence>
<dbReference type="RefSeq" id="WP_012598046.1">
    <property type="nucleotide sequence ID" value="NC_011729.1"/>
</dbReference>
<keyword evidence="1" id="KW-0732">Signal</keyword>
<evidence type="ECO:0000313" key="3">
    <source>
        <dbReference type="Proteomes" id="UP000002384"/>
    </source>
</evidence>
<gene>
    <name evidence="2" type="ordered locus">PCC7424_0639</name>
</gene>